<dbReference type="EMBL" id="BAAAEU010000006">
    <property type="protein sequence ID" value="GAA0710923.1"/>
    <property type="molecule type" value="Genomic_DNA"/>
</dbReference>
<name>A0ABP3TKH7_9GAMM</name>
<dbReference type="Gene3D" id="3.10.129.10">
    <property type="entry name" value="Hotdog Thioesterase"/>
    <property type="match status" value="1"/>
</dbReference>
<dbReference type="NCBIfam" id="TIGR02447">
    <property type="entry name" value="yiiD_Cterm"/>
    <property type="match status" value="1"/>
</dbReference>
<dbReference type="Proteomes" id="UP001501523">
    <property type="component" value="Unassembled WGS sequence"/>
</dbReference>
<protein>
    <recommendedName>
        <fullName evidence="1">Thioesterase putative domain-containing protein</fullName>
    </recommendedName>
</protein>
<accession>A0ABP3TKH7</accession>
<keyword evidence="3" id="KW-1185">Reference proteome</keyword>
<dbReference type="InterPro" id="IPR012660">
    <property type="entry name" value="YiiD_C"/>
</dbReference>
<feature type="domain" description="Thioesterase putative" evidence="1">
    <location>
        <begin position="47"/>
        <end position="187"/>
    </location>
</feature>
<reference evidence="3" key="1">
    <citation type="journal article" date="2019" name="Int. J. Syst. Evol. Microbiol.">
        <title>The Global Catalogue of Microorganisms (GCM) 10K type strain sequencing project: providing services to taxonomists for standard genome sequencing and annotation.</title>
        <authorList>
            <consortium name="The Broad Institute Genomics Platform"/>
            <consortium name="The Broad Institute Genome Sequencing Center for Infectious Disease"/>
            <person name="Wu L."/>
            <person name="Ma J."/>
        </authorList>
    </citation>
    <scope>NUCLEOTIDE SEQUENCE [LARGE SCALE GENOMIC DNA]</scope>
    <source>
        <strain evidence="3">JCM 15421</strain>
    </source>
</reference>
<evidence type="ECO:0000313" key="2">
    <source>
        <dbReference type="EMBL" id="GAA0710923.1"/>
    </source>
</evidence>
<evidence type="ECO:0000259" key="1">
    <source>
        <dbReference type="Pfam" id="PF09500"/>
    </source>
</evidence>
<comment type="caution">
    <text evidence="2">The sequence shown here is derived from an EMBL/GenBank/DDBJ whole genome shotgun (WGS) entry which is preliminary data.</text>
</comment>
<evidence type="ECO:0000313" key="3">
    <source>
        <dbReference type="Proteomes" id="UP001501523"/>
    </source>
</evidence>
<dbReference type="InterPro" id="IPR029069">
    <property type="entry name" value="HotDog_dom_sf"/>
</dbReference>
<proteinExistence type="predicted"/>
<dbReference type="SUPFAM" id="SSF54637">
    <property type="entry name" value="Thioesterase/thiol ester dehydrase-isomerase"/>
    <property type="match status" value="1"/>
</dbReference>
<organism evidence="2 3">
    <name type="scientific">Dokdonella soli</name>
    <dbReference type="NCBI Taxonomy" id="529810"/>
    <lineage>
        <taxon>Bacteria</taxon>
        <taxon>Pseudomonadati</taxon>
        <taxon>Pseudomonadota</taxon>
        <taxon>Gammaproteobacteria</taxon>
        <taxon>Lysobacterales</taxon>
        <taxon>Rhodanobacteraceae</taxon>
        <taxon>Dokdonella</taxon>
    </lineage>
</organism>
<gene>
    <name evidence="2" type="ORF">GCM10009105_12500</name>
</gene>
<dbReference type="Pfam" id="PF09500">
    <property type="entry name" value="YiiD_C"/>
    <property type="match status" value="1"/>
</dbReference>
<sequence length="190" mass="19963">MRAPIIRVRLGAARALRTLVPVPHDPGMNDHSGPDASARAARAAAALGREILADIPLTRAMGLSIVACDSGSLTLAAPLAPNINDKGCAFGGSLASLMTLAGWGLIKLATDARELDCEIYVQDSTIRYLAPVWQDFVAVARLAEGEHFDDFFGAITARGKGRLRVHCTVPLAHGGAAATLEARFVALAKR</sequence>